<dbReference type="EMBL" id="KV744806">
    <property type="protein sequence ID" value="OCK86317.1"/>
    <property type="molecule type" value="Genomic_DNA"/>
</dbReference>
<comment type="cofactor">
    <cofactor evidence="1 13">
        <name>heme</name>
        <dbReference type="ChEBI" id="CHEBI:30413"/>
    </cofactor>
</comment>
<dbReference type="OrthoDB" id="6692864at2759"/>
<keyword evidence="10 13" id="KW-0408">Iron</keyword>
<dbReference type="InterPro" id="IPR001128">
    <property type="entry name" value="Cyt_P450"/>
</dbReference>
<feature type="transmembrane region" description="Helical" evidence="14">
    <location>
        <begin position="6"/>
        <end position="22"/>
    </location>
</feature>
<feature type="binding site" description="axial binding residue" evidence="13">
    <location>
        <position position="478"/>
    </location>
    <ligand>
        <name>heme</name>
        <dbReference type="ChEBI" id="CHEBI:30413"/>
    </ligand>
    <ligandPart>
        <name>Fe</name>
        <dbReference type="ChEBI" id="CHEBI:18248"/>
    </ligandPart>
</feature>
<reference evidence="15 16" key="1">
    <citation type="journal article" date="2016" name="Nat. Commun.">
        <title>Ectomycorrhizal ecology is imprinted in the genome of the dominant symbiotic fungus Cenococcum geophilum.</title>
        <authorList>
            <consortium name="DOE Joint Genome Institute"/>
            <person name="Peter M."/>
            <person name="Kohler A."/>
            <person name="Ohm R.A."/>
            <person name="Kuo A."/>
            <person name="Krutzmann J."/>
            <person name="Morin E."/>
            <person name="Arend M."/>
            <person name="Barry K.W."/>
            <person name="Binder M."/>
            <person name="Choi C."/>
            <person name="Clum A."/>
            <person name="Copeland A."/>
            <person name="Grisel N."/>
            <person name="Haridas S."/>
            <person name="Kipfer T."/>
            <person name="LaButti K."/>
            <person name="Lindquist E."/>
            <person name="Lipzen A."/>
            <person name="Maire R."/>
            <person name="Meier B."/>
            <person name="Mihaltcheva S."/>
            <person name="Molinier V."/>
            <person name="Murat C."/>
            <person name="Poggeler S."/>
            <person name="Quandt C.A."/>
            <person name="Sperisen C."/>
            <person name="Tritt A."/>
            <person name="Tisserant E."/>
            <person name="Crous P.W."/>
            <person name="Henrissat B."/>
            <person name="Nehls U."/>
            <person name="Egli S."/>
            <person name="Spatafora J.W."/>
            <person name="Grigoriev I.V."/>
            <person name="Martin F.M."/>
        </authorList>
    </citation>
    <scope>NUCLEOTIDE SEQUENCE [LARGE SCALE GENOMIC DNA]</scope>
    <source>
        <strain evidence="15 16">CBS 459.81</strain>
    </source>
</reference>
<dbReference type="FunFam" id="1.10.630.10:FF:000063">
    <property type="entry name" value="Cytochrome P450 monooxygenase"/>
    <property type="match status" value="1"/>
</dbReference>
<dbReference type="PRINTS" id="PR00385">
    <property type="entry name" value="P450"/>
</dbReference>
<dbReference type="GO" id="GO:0016020">
    <property type="term" value="C:membrane"/>
    <property type="evidence" value="ECO:0007669"/>
    <property type="project" value="UniProtKB-SubCell"/>
</dbReference>
<dbReference type="InterPro" id="IPR036396">
    <property type="entry name" value="Cyt_P450_sf"/>
</dbReference>
<accession>A0A8E2ELQ2</accession>
<keyword evidence="12 14" id="KW-0472">Membrane</keyword>
<dbReference type="Proteomes" id="UP000250266">
    <property type="component" value="Unassembled WGS sequence"/>
</dbReference>
<keyword evidence="16" id="KW-1185">Reference proteome</keyword>
<keyword evidence="11" id="KW-0503">Monooxygenase</keyword>
<evidence type="ECO:0000256" key="8">
    <source>
        <dbReference type="ARBA" id="ARBA00022989"/>
    </source>
</evidence>
<dbReference type="CDD" id="cd11061">
    <property type="entry name" value="CYP67-like"/>
    <property type="match status" value="1"/>
</dbReference>
<name>A0A8E2ELQ2_9PEZI</name>
<evidence type="ECO:0000256" key="10">
    <source>
        <dbReference type="ARBA" id="ARBA00023004"/>
    </source>
</evidence>
<evidence type="ECO:0000313" key="15">
    <source>
        <dbReference type="EMBL" id="OCK86317.1"/>
    </source>
</evidence>
<keyword evidence="5 13" id="KW-0349">Heme</keyword>
<protein>
    <submittedName>
        <fullName evidence="15">Cytochrome P450</fullName>
    </submittedName>
</protein>
<evidence type="ECO:0000256" key="4">
    <source>
        <dbReference type="ARBA" id="ARBA00010617"/>
    </source>
</evidence>
<sequence length="534" mass="59034">MAGAFINSLVAAAGAATHLGYFTRGEHHLYGAKYIQAFLATCIVGVIAVVRISGAPAGTAIIKTISLASCYLGGLYASLITYRVFFHPLRNFPGPLGNKIANIYFSAQLGNADAYKKVAKLHEKYGDFVRIGSSDLSIIHSKGVSIVYGPGTKCLRAAVYNGDPLPSLIAARDRSEHDKMRRNWSSAFSEKALRGYEQRIKIYEDQLAAAVSSGKPINVSKCFNYYSFDVMGDLAYGKSFDMLKKNEEHWAIKLVNEGMEPMAFLFPAWLFRILIAIPGLAKDYWRLVAFCASQTEARITTTVDVPDIMSSLLERFKGERPTGHDLLVLQGDSRVIIVAGSDTTAATLTYTFYHLAQDPVKQAKLRAEIAPHIEPSGKIVHKNIQNLDYLNGFINEVLRLHPPVPTALARLTPPEGVQIGDTHIPGNTTLWCPQYAIGRDENIYTDAKEFVPERWYSKPEMVKEKSAFAPFSAGIYYCLGKPLALMEIRTVIARLLMSYNVSFAPGEDGSNLLEKTRDHFSLGLADLNLVFTER</sequence>
<evidence type="ECO:0000256" key="14">
    <source>
        <dbReference type="SAM" id="Phobius"/>
    </source>
</evidence>
<evidence type="ECO:0000256" key="13">
    <source>
        <dbReference type="PIRSR" id="PIRSR602401-1"/>
    </source>
</evidence>
<evidence type="ECO:0000256" key="11">
    <source>
        <dbReference type="ARBA" id="ARBA00023033"/>
    </source>
</evidence>
<keyword evidence="8 14" id="KW-1133">Transmembrane helix</keyword>
<gene>
    <name evidence="15" type="ORF">K432DRAFT_341415</name>
</gene>
<keyword evidence="9" id="KW-0560">Oxidoreductase</keyword>
<dbReference type="GO" id="GO:1902181">
    <property type="term" value="P:verruculogen biosynthetic process"/>
    <property type="evidence" value="ECO:0007669"/>
    <property type="project" value="UniProtKB-ARBA"/>
</dbReference>
<dbReference type="GO" id="GO:0016705">
    <property type="term" value="F:oxidoreductase activity, acting on paired donors, with incorporation or reduction of molecular oxygen"/>
    <property type="evidence" value="ECO:0007669"/>
    <property type="project" value="InterPro"/>
</dbReference>
<dbReference type="PRINTS" id="PR00463">
    <property type="entry name" value="EP450I"/>
</dbReference>
<proteinExistence type="inferred from homology"/>
<keyword evidence="6 14" id="KW-0812">Transmembrane</keyword>
<comment type="similarity">
    <text evidence="4">Belongs to the cytochrome P450 family.</text>
</comment>
<dbReference type="GO" id="GO:0005506">
    <property type="term" value="F:iron ion binding"/>
    <property type="evidence" value="ECO:0007669"/>
    <property type="project" value="InterPro"/>
</dbReference>
<keyword evidence="7 13" id="KW-0479">Metal-binding</keyword>
<dbReference type="Pfam" id="PF00067">
    <property type="entry name" value="p450"/>
    <property type="match status" value="1"/>
</dbReference>
<feature type="transmembrane region" description="Helical" evidence="14">
    <location>
        <begin position="60"/>
        <end position="82"/>
    </location>
</feature>
<comment type="pathway">
    <text evidence="3">Mycotoxin biosynthesis.</text>
</comment>
<evidence type="ECO:0000256" key="3">
    <source>
        <dbReference type="ARBA" id="ARBA00004685"/>
    </source>
</evidence>
<feature type="transmembrane region" description="Helical" evidence="14">
    <location>
        <begin position="34"/>
        <end position="54"/>
    </location>
</feature>
<evidence type="ECO:0000256" key="5">
    <source>
        <dbReference type="ARBA" id="ARBA00022617"/>
    </source>
</evidence>
<dbReference type="AlphaFoldDB" id="A0A8E2ELQ2"/>
<dbReference type="SUPFAM" id="SSF48264">
    <property type="entry name" value="Cytochrome P450"/>
    <property type="match status" value="1"/>
</dbReference>
<dbReference type="InterPro" id="IPR050121">
    <property type="entry name" value="Cytochrome_P450_monoxygenase"/>
</dbReference>
<evidence type="ECO:0000256" key="9">
    <source>
        <dbReference type="ARBA" id="ARBA00023002"/>
    </source>
</evidence>
<evidence type="ECO:0000256" key="1">
    <source>
        <dbReference type="ARBA" id="ARBA00001971"/>
    </source>
</evidence>
<evidence type="ECO:0000256" key="2">
    <source>
        <dbReference type="ARBA" id="ARBA00004370"/>
    </source>
</evidence>
<dbReference type="GO" id="GO:0004497">
    <property type="term" value="F:monooxygenase activity"/>
    <property type="evidence" value="ECO:0007669"/>
    <property type="project" value="UniProtKB-KW"/>
</dbReference>
<dbReference type="PANTHER" id="PTHR24305">
    <property type="entry name" value="CYTOCHROME P450"/>
    <property type="match status" value="1"/>
</dbReference>
<comment type="subcellular location">
    <subcellularLocation>
        <location evidence="2">Membrane</location>
    </subcellularLocation>
</comment>
<evidence type="ECO:0000256" key="6">
    <source>
        <dbReference type="ARBA" id="ARBA00022692"/>
    </source>
</evidence>
<dbReference type="Gene3D" id="1.10.630.10">
    <property type="entry name" value="Cytochrome P450"/>
    <property type="match status" value="1"/>
</dbReference>
<dbReference type="PANTHER" id="PTHR24305:SF112">
    <property type="entry name" value="L-ORNITHINE-N5-MONOOXYGENASE (EUROFUNG)"/>
    <property type="match status" value="1"/>
</dbReference>
<organism evidence="15 16">
    <name type="scientific">Lepidopterella palustris CBS 459.81</name>
    <dbReference type="NCBI Taxonomy" id="1314670"/>
    <lineage>
        <taxon>Eukaryota</taxon>
        <taxon>Fungi</taxon>
        <taxon>Dikarya</taxon>
        <taxon>Ascomycota</taxon>
        <taxon>Pezizomycotina</taxon>
        <taxon>Dothideomycetes</taxon>
        <taxon>Pleosporomycetidae</taxon>
        <taxon>Mytilinidiales</taxon>
        <taxon>Argynnaceae</taxon>
        <taxon>Lepidopterella</taxon>
    </lineage>
</organism>
<dbReference type="GO" id="GO:0020037">
    <property type="term" value="F:heme binding"/>
    <property type="evidence" value="ECO:0007669"/>
    <property type="project" value="InterPro"/>
</dbReference>
<evidence type="ECO:0000256" key="7">
    <source>
        <dbReference type="ARBA" id="ARBA00022723"/>
    </source>
</evidence>
<evidence type="ECO:0000313" key="16">
    <source>
        <dbReference type="Proteomes" id="UP000250266"/>
    </source>
</evidence>
<dbReference type="InterPro" id="IPR002401">
    <property type="entry name" value="Cyt_P450_E_grp-I"/>
</dbReference>
<evidence type="ECO:0000256" key="12">
    <source>
        <dbReference type="ARBA" id="ARBA00023136"/>
    </source>
</evidence>